<dbReference type="AlphaFoldDB" id="A0A2N0NV98"/>
<evidence type="ECO:0000256" key="1">
    <source>
        <dbReference type="ARBA" id="ARBA00023125"/>
    </source>
</evidence>
<dbReference type="EMBL" id="LLXJ01002605">
    <property type="protein sequence ID" value="PKB98506.1"/>
    <property type="molecule type" value="Genomic_DNA"/>
</dbReference>
<accession>A0A2N0NV98</accession>
<reference evidence="3 4" key="2">
    <citation type="submission" date="2017-09" db="EMBL/GenBank/DDBJ databases">
        <title>Extensive intraspecific genome diversity in a model arbuscular mycorrhizal fungus.</title>
        <authorList>
            <person name="Chen E.C."/>
            <person name="Morin E."/>
            <person name="Beaudet D."/>
            <person name="Noel J."/>
            <person name="Ndikumana S."/>
            <person name="Charron P."/>
            <person name="St-Onge C."/>
            <person name="Giorgi J."/>
            <person name="Grigoriev I.V."/>
            <person name="Roux C."/>
            <person name="Martin F.M."/>
            <person name="Corradi N."/>
        </authorList>
    </citation>
    <scope>NUCLEOTIDE SEQUENCE [LARGE SCALE GENOMIC DNA]</scope>
    <source>
        <strain evidence="3 4">A5</strain>
    </source>
</reference>
<gene>
    <name evidence="3" type="ORF">RhiirA5_431278</name>
</gene>
<proteinExistence type="predicted"/>
<keyword evidence="1" id="KW-0238">DNA-binding</keyword>
<dbReference type="GO" id="GO:0003677">
    <property type="term" value="F:DNA binding"/>
    <property type="evidence" value="ECO:0007669"/>
    <property type="project" value="UniProtKB-KW"/>
</dbReference>
<sequence>MNQNPVTQKMITKKAITLSRNQDFLANNPNITSFKFSNKWLSGFLGKYNLSNIDETLLWFDLPSNFTIDHKGTKTVSIHTTGHECSSFTVVLACRVGKI</sequence>
<feature type="domain" description="HTH CENPB-type" evidence="2">
    <location>
        <begin position="4"/>
        <end position="52"/>
    </location>
</feature>
<protein>
    <recommendedName>
        <fullName evidence="2">HTH CENPB-type domain-containing protein</fullName>
    </recommendedName>
</protein>
<dbReference type="InterPro" id="IPR009057">
    <property type="entry name" value="Homeodomain-like_sf"/>
</dbReference>
<dbReference type="Pfam" id="PF03221">
    <property type="entry name" value="HTH_Tnp_Tc5"/>
    <property type="match status" value="1"/>
</dbReference>
<dbReference type="Gene3D" id="1.10.10.60">
    <property type="entry name" value="Homeodomain-like"/>
    <property type="match status" value="1"/>
</dbReference>
<evidence type="ECO:0000259" key="2">
    <source>
        <dbReference type="Pfam" id="PF03221"/>
    </source>
</evidence>
<organism evidence="3 4">
    <name type="scientific">Rhizophagus irregularis</name>
    <dbReference type="NCBI Taxonomy" id="588596"/>
    <lineage>
        <taxon>Eukaryota</taxon>
        <taxon>Fungi</taxon>
        <taxon>Fungi incertae sedis</taxon>
        <taxon>Mucoromycota</taxon>
        <taxon>Glomeromycotina</taxon>
        <taxon>Glomeromycetes</taxon>
        <taxon>Glomerales</taxon>
        <taxon>Glomeraceae</taxon>
        <taxon>Rhizophagus</taxon>
    </lineage>
</organism>
<comment type="caution">
    <text evidence="3">The sequence shown here is derived from an EMBL/GenBank/DDBJ whole genome shotgun (WGS) entry which is preliminary data.</text>
</comment>
<dbReference type="InterPro" id="IPR006600">
    <property type="entry name" value="HTH_CenpB_DNA-bd_dom"/>
</dbReference>
<name>A0A2N0NV98_9GLOM</name>
<evidence type="ECO:0000313" key="3">
    <source>
        <dbReference type="EMBL" id="PKB98506.1"/>
    </source>
</evidence>
<reference evidence="3 4" key="1">
    <citation type="submission" date="2016-04" db="EMBL/GenBank/DDBJ databases">
        <title>Genome analyses suggest a sexual origin of heterokaryosis in a supposedly ancient asexual fungus.</title>
        <authorList>
            <person name="Ropars J."/>
            <person name="Sedzielewska K."/>
            <person name="Noel J."/>
            <person name="Charron P."/>
            <person name="Farinelli L."/>
            <person name="Marton T."/>
            <person name="Kruger M."/>
            <person name="Pelin A."/>
            <person name="Brachmann A."/>
            <person name="Corradi N."/>
        </authorList>
    </citation>
    <scope>NUCLEOTIDE SEQUENCE [LARGE SCALE GENOMIC DNA]</scope>
    <source>
        <strain evidence="3 4">A5</strain>
    </source>
</reference>
<dbReference type="Proteomes" id="UP000232722">
    <property type="component" value="Unassembled WGS sequence"/>
</dbReference>
<evidence type="ECO:0000313" key="4">
    <source>
        <dbReference type="Proteomes" id="UP000232722"/>
    </source>
</evidence>
<dbReference type="SUPFAM" id="SSF46689">
    <property type="entry name" value="Homeodomain-like"/>
    <property type="match status" value="1"/>
</dbReference>